<name>A0A6J5N5P7_9CAUD</name>
<dbReference type="EMBL" id="LR798359">
    <property type="protein sequence ID" value="CAB5226026.1"/>
    <property type="molecule type" value="Genomic_DNA"/>
</dbReference>
<organism evidence="1">
    <name type="scientific">uncultured Caudovirales phage</name>
    <dbReference type="NCBI Taxonomy" id="2100421"/>
    <lineage>
        <taxon>Viruses</taxon>
        <taxon>Duplodnaviria</taxon>
        <taxon>Heunggongvirae</taxon>
        <taxon>Uroviricota</taxon>
        <taxon>Caudoviricetes</taxon>
        <taxon>Peduoviridae</taxon>
        <taxon>Maltschvirus</taxon>
        <taxon>Maltschvirus maltsch</taxon>
    </lineage>
</organism>
<evidence type="ECO:0000313" key="1">
    <source>
        <dbReference type="EMBL" id="CAB4153737.1"/>
    </source>
</evidence>
<protein>
    <submittedName>
        <fullName evidence="1">Uncharacterized protein</fullName>
    </submittedName>
</protein>
<proteinExistence type="predicted"/>
<reference evidence="1" key="1">
    <citation type="submission" date="2020-04" db="EMBL/GenBank/DDBJ databases">
        <authorList>
            <person name="Chiriac C."/>
            <person name="Salcher M."/>
            <person name="Ghai R."/>
            <person name="Kavagutti S V."/>
        </authorList>
    </citation>
    <scope>NUCLEOTIDE SEQUENCE</scope>
</reference>
<accession>A0A6J5N5P7</accession>
<gene>
    <name evidence="1" type="ORF">UFOVP640_21</name>
    <name evidence="2" type="ORF">UFOVP759_25</name>
</gene>
<sequence>MFACRLGKDLGLTLEQVFDMSTEEFQTWAAFYNWEAKEMKKASQKRR</sequence>
<dbReference type="EMBL" id="LR796599">
    <property type="protein sequence ID" value="CAB4153737.1"/>
    <property type="molecule type" value="Genomic_DNA"/>
</dbReference>
<evidence type="ECO:0000313" key="2">
    <source>
        <dbReference type="EMBL" id="CAB5226026.1"/>
    </source>
</evidence>